<feature type="compositionally biased region" description="Acidic residues" evidence="1">
    <location>
        <begin position="43"/>
        <end position="60"/>
    </location>
</feature>
<accession>A0AB38XV42</accession>
<feature type="region of interest" description="Disordered" evidence="1">
    <location>
        <begin position="1"/>
        <end position="66"/>
    </location>
</feature>
<evidence type="ECO:0000313" key="3">
    <source>
        <dbReference type="Proteomes" id="UP001220238"/>
    </source>
</evidence>
<sequence>MELILLGKAPETCSNPAAPSTRWRRANLSDTTPVQTTTVTSTEELDDDRDDVDDTDDDRDDDRVNN</sequence>
<reference evidence="2" key="1">
    <citation type="submission" date="2023-03" db="EMBL/GenBank/DDBJ databases">
        <title>Corynebacterium amycolatum SB-1.</title>
        <authorList>
            <person name="Jo H."/>
        </authorList>
    </citation>
    <scope>NUCLEOTIDE SEQUENCE</scope>
    <source>
        <strain evidence="2">SB-1</strain>
    </source>
</reference>
<feature type="compositionally biased region" description="Low complexity" evidence="1">
    <location>
        <begin position="28"/>
        <end position="42"/>
    </location>
</feature>
<organism evidence="2 3">
    <name type="scientific">Corynebacterium amycolatum</name>
    <dbReference type="NCBI Taxonomy" id="43765"/>
    <lineage>
        <taxon>Bacteria</taxon>
        <taxon>Bacillati</taxon>
        <taxon>Actinomycetota</taxon>
        <taxon>Actinomycetes</taxon>
        <taxon>Mycobacteriales</taxon>
        <taxon>Corynebacteriaceae</taxon>
        <taxon>Corynebacterium</taxon>
    </lineage>
</organism>
<dbReference type="RefSeq" id="WP_276257243.1">
    <property type="nucleotide sequence ID" value="NZ_CP120206.1"/>
</dbReference>
<evidence type="ECO:0000256" key="1">
    <source>
        <dbReference type="SAM" id="MobiDB-lite"/>
    </source>
</evidence>
<evidence type="ECO:0000313" key="2">
    <source>
        <dbReference type="EMBL" id="WET43987.1"/>
    </source>
</evidence>
<dbReference type="AlphaFoldDB" id="A0AB38XV42"/>
<gene>
    <name evidence="2" type="ORF">P2W56_00580</name>
</gene>
<proteinExistence type="predicted"/>
<dbReference type="EMBL" id="CP120206">
    <property type="protein sequence ID" value="WET43987.1"/>
    <property type="molecule type" value="Genomic_DNA"/>
</dbReference>
<name>A0AB38XV42_CORAY</name>
<dbReference type="Proteomes" id="UP001220238">
    <property type="component" value="Chromosome"/>
</dbReference>
<protein>
    <submittedName>
        <fullName evidence="2">Uncharacterized protein</fullName>
    </submittedName>
</protein>